<accession>A0A7J0DY60</accession>
<dbReference type="GO" id="GO:0006865">
    <property type="term" value="P:amino acid transport"/>
    <property type="evidence" value="ECO:0007669"/>
    <property type="project" value="UniProtKB-KW"/>
</dbReference>
<keyword evidence="2" id="KW-0813">Transport</keyword>
<keyword evidence="3 8" id="KW-0812">Transmembrane</keyword>
<evidence type="ECO:0000313" key="11">
    <source>
        <dbReference type="Proteomes" id="UP000585474"/>
    </source>
</evidence>
<keyword evidence="5 8" id="KW-1133">Transmembrane helix</keyword>
<evidence type="ECO:0000256" key="4">
    <source>
        <dbReference type="ARBA" id="ARBA00022970"/>
    </source>
</evidence>
<dbReference type="Proteomes" id="UP000585474">
    <property type="component" value="Unassembled WGS sequence"/>
</dbReference>
<evidence type="ECO:0000256" key="7">
    <source>
        <dbReference type="SAM" id="MobiDB-lite"/>
    </source>
</evidence>
<feature type="domain" description="Amino acid transporter transmembrane" evidence="9">
    <location>
        <begin position="29"/>
        <end position="210"/>
    </location>
</feature>
<evidence type="ECO:0000256" key="2">
    <source>
        <dbReference type="ARBA" id="ARBA00022448"/>
    </source>
</evidence>
<evidence type="ECO:0000259" key="9">
    <source>
        <dbReference type="Pfam" id="PF01490"/>
    </source>
</evidence>
<evidence type="ECO:0000256" key="3">
    <source>
        <dbReference type="ARBA" id="ARBA00022692"/>
    </source>
</evidence>
<evidence type="ECO:0000256" key="8">
    <source>
        <dbReference type="SAM" id="Phobius"/>
    </source>
</evidence>
<gene>
    <name evidence="10" type="ORF">Acr_00g0094880</name>
</gene>
<feature type="transmembrane region" description="Helical" evidence="8">
    <location>
        <begin position="186"/>
        <end position="207"/>
    </location>
</feature>
<evidence type="ECO:0000256" key="1">
    <source>
        <dbReference type="ARBA" id="ARBA00004370"/>
    </source>
</evidence>
<dbReference type="OrthoDB" id="40134at2759"/>
<keyword evidence="6 8" id="KW-0472">Membrane</keyword>
<feature type="transmembrane region" description="Helical" evidence="8">
    <location>
        <begin position="32"/>
        <end position="53"/>
    </location>
</feature>
<proteinExistence type="predicted"/>
<comment type="caution">
    <text evidence="10">The sequence shown here is derived from an EMBL/GenBank/DDBJ whole genome shotgun (WGS) entry which is preliminary data.</text>
</comment>
<protein>
    <submittedName>
        <fullName evidence="10">Amino acid permease 7</fullName>
    </submittedName>
</protein>
<name>A0A7J0DY60_9ERIC</name>
<evidence type="ECO:0000313" key="10">
    <source>
        <dbReference type="EMBL" id="GFS45214.1"/>
    </source>
</evidence>
<keyword evidence="11" id="KW-1185">Reference proteome</keyword>
<reference evidence="11" key="1">
    <citation type="submission" date="2019-07" db="EMBL/GenBank/DDBJ databases">
        <title>De Novo Assembly of kiwifruit Actinidia rufa.</title>
        <authorList>
            <person name="Sugita-Konishi S."/>
            <person name="Sato K."/>
            <person name="Mori E."/>
            <person name="Abe Y."/>
            <person name="Kisaki G."/>
            <person name="Hamano K."/>
            <person name="Suezawa K."/>
            <person name="Otani M."/>
            <person name="Fukuda T."/>
            <person name="Manabe T."/>
            <person name="Gomi K."/>
            <person name="Tabuchi M."/>
            <person name="Akimitsu K."/>
            <person name="Kataoka I."/>
        </authorList>
    </citation>
    <scope>NUCLEOTIDE SEQUENCE [LARGE SCALE GENOMIC DNA]</scope>
    <source>
        <strain evidence="11">cv. Fuchu</strain>
    </source>
</reference>
<feature type="transmembrane region" description="Helical" evidence="8">
    <location>
        <begin position="59"/>
        <end position="82"/>
    </location>
</feature>
<evidence type="ECO:0000256" key="5">
    <source>
        <dbReference type="ARBA" id="ARBA00022989"/>
    </source>
</evidence>
<dbReference type="AlphaFoldDB" id="A0A7J0DY60"/>
<dbReference type="Pfam" id="PF01490">
    <property type="entry name" value="Aa_trans"/>
    <property type="match status" value="1"/>
</dbReference>
<dbReference type="PANTHER" id="PTHR48017">
    <property type="entry name" value="OS05G0424000 PROTEIN-RELATED"/>
    <property type="match status" value="1"/>
</dbReference>
<evidence type="ECO:0000256" key="6">
    <source>
        <dbReference type="ARBA" id="ARBA00023136"/>
    </source>
</evidence>
<comment type="subcellular location">
    <subcellularLocation>
        <location evidence="1">Membrane</location>
    </subcellularLocation>
</comment>
<keyword evidence="4" id="KW-0029">Amino-acid transport</keyword>
<sequence length="402" mass="43699">MGAEEGDQEALLVDSRSSSPSMQPPIKRTGNIWTGVAHIITGVIGAGVLSLAWSMAQLGWIAGPLTMLLFASVTFVSAVSLCNCYRSPDPESGPIRNTSYLEAVRTILGPRSATVCSVFLRINYCKVGIVYTITAAVSMRAIQKSNCYHKEGHRAACDYGHTSYMLFFGIVQTVLSQIPNFRDTKWLSIIAAIMSFAYSIIGSALGLEKVIDNGNIKGNIGGVPTSTPAKKSMVSLSSHWGYCICLSILRHSNRDTGHFEVTSTGEGDHEEGFNDWDQHHNIFLYLLWRIWLCSLWGFCTGKPPDGIWILRAVSRGAGRVAGCSGLEHGQFLDAEQTIVQLHAVVGNSCQAEHTTKDVKSRWNAKLEKLLLGMGIDPVTHKPFSHFTAEVTTTLAPPQVGPG</sequence>
<dbReference type="EMBL" id="BJWL01000445">
    <property type="protein sequence ID" value="GFS45214.1"/>
    <property type="molecule type" value="Genomic_DNA"/>
</dbReference>
<feature type="region of interest" description="Disordered" evidence="7">
    <location>
        <begin position="1"/>
        <end position="24"/>
    </location>
</feature>
<dbReference type="InterPro" id="IPR013057">
    <property type="entry name" value="AA_transpt_TM"/>
</dbReference>
<dbReference type="GO" id="GO:0016020">
    <property type="term" value="C:membrane"/>
    <property type="evidence" value="ECO:0007669"/>
    <property type="project" value="UniProtKB-SubCell"/>
</dbReference>
<organism evidence="10 11">
    <name type="scientific">Actinidia rufa</name>
    <dbReference type="NCBI Taxonomy" id="165716"/>
    <lineage>
        <taxon>Eukaryota</taxon>
        <taxon>Viridiplantae</taxon>
        <taxon>Streptophyta</taxon>
        <taxon>Embryophyta</taxon>
        <taxon>Tracheophyta</taxon>
        <taxon>Spermatophyta</taxon>
        <taxon>Magnoliopsida</taxon>
        <taxon>eudicotyledons</taxon>
        <taxon>Gunneridae</taxon>
        <taxon>Pentapetalae</taxon>
        <taxon>asterids</taxon>
        <taxon>Ericales</taxon>
        <taxon>Actinidiaceae</taxon>
        <taxon>Actinidia</taxon>
    </lineage>
</organism>